<evidence type="ECO:0000256" key="1">
    <source>
        <dbReference type="SAM" id="MobiDB-lite"/>
    </source>
</evidence>
<dbReference type="AlphaFoldDB" id="A0A9N7Z7I3"/>
<dbReference type="EMBL" id="CADEAL010004164">
    <property type="protein sequence ID" value="CAB1453316.1"/>
    <property type="molecule type" value="Genomic_DNA"/>
</dbReference>
<organism evidence="2 3">
    <name type="scientific">Pleuronectes platessa</name>
    <name type="common">European plaice</name>
    <dbReference type="NCBI Taxonomy" id="8262"/>
    <lineage>
        <taxon>Eukaryota</taxon>
        <taxon>Metazoa</taxon>
        <taxon>Chordata</taxon>
        <taxon>Craniata</taxon>
        <taxon>Vertebrata</taxon>
        <taxon>Euteleostomi</taxon>
        <taxon>Actinopterygii</taxon>
        <taxon>Neopterygii</taxon>
        <taxon>Teleostei</taxon>
        <taxon>Neoteleostei</taxon>
        <taxon>Acanthomorphata</taxon>
        <taxon>Carangaria</taxon>
        <taxon>Pleuronectiformes</taxon>
        <taxon>Pleuronectoidei</taxon>
        <taxon>Pleuronectidae</taxon>
        <taxon>Pleuronectes</taxon>
    </lineage>
</organism>
<proteinExistence type="predicted"/>
<evidence type="ECO:0000313" key="3">
    <source>
        <dbReference type="Proteomes" id="UP001153269"/>
    </source>
</evidence>
<evidence type="ECO:0000313" key="2">
    <source>
        <dbReference type="EMBL" id="CAB1453316.1"/>
    </source>
</evidence>
<dbReference type="Proteomes" id="UP001153269">
    <property type="component" value="Unassembled WGS sequence"/>
</dbReference>
<name>A0A9N7Z7I3_PLEPL</name>
<accession>A0A9N7Z7I3</accession>
<keyword evidence="3" id="KW-1185">Reference proteome</keyword>
<protein>
    <submittedName>
        <fullName evidence="2">Uncharacterized protein</fullName>
    </submittedName>
</protein>
<feature type="compositionally biased region" description="Polar residues" evidence="1">
    <location>
        <begin position="1"/>
        <end position="10"/>
    </location>
</feature>
<sequence length="92" mass="10280">MTRLQDQPSPEETHHKTGPDPRGPAPISSQQRGSRTLPLDQQVDSEPPLDDSCVSEETVMSFGYRRSVHMSADLIRECLSPQSSWRLGFSIT</sequence>
<reference evidence="2" key="1">
    <citation type="submission" date="2020-03" db="EMBL/GenBank/DDBJ databases">
        <authorList>
            <person name="Weist P."/>
        </authorList>
    </citation>
    <scope>NUCLEOTIDE SEQUENCE</scope>
</reference>
<feature type="region of interest" description="Disordered" evidence="1">
    <location>
        <begin position="1"/>
        <end position="53"/>
    </location>
</feature>
<comment type="caution">
    <text evidence="2">The sequence shown here is derived from an EMBL/GenBank/DDBJ whole genome shotgun (WGS) entry which is preliminary data.</text>
</comment>
<gene>
    <name evidence="2" type="ORF">PLEPLA_LOCUS41068</name>
</gene>